<dbReference type="Gene3D" id="1.20.920.10">
    <property type="entry name" value="Bromodomain-like"/>
    <property type="match status" value="1"/>
</dbReference>
<feature type="region of interest" description="Disordered" evidence="16">
    <location>
        <begin position="1485"/>
        <end position="1506"/>
    </location>
</feature>
<dbReference type="GO" id="GO:0000978">
    <property type="term" value="F:RNA polymerase II cis-regulatory region sequence-specific DNA binding"/>
    <property type="evidence" value="ECO:0007669"/>
    <property type="project" value="TreeGrafter"/>
</dbReference>
<feature type="compositionally biased region" description="Polar residues" evidence="16">
    <location>
        <begin position="2282"/>
        <end position="2296"/>
    </location>
</feature>
<dbReference type="InterPro" id="IPR036427">
    <property type="entry name" value="Bromodomain-like_sf"/>
</dbReference>
<dbReference type="SUPFAM" id="SSF47370">
    <property type="entry name" value="Bromodomain"/>
    <property type="match status" value="1"/>
</dbReference>
<dbReference type="GO" id="GO:0045944">
    <property type="term" value="P:positive regulation of transcription by RNA polymerase II"/>
    <property type="evidence" value="ECO:0007669"/>
    <property type="project" value="UniProtKB-ARBA"/>
</dbReference>
<dbReference type="PRINTS" id="PR00503">
    <property type="entry name" value="BROMODOMAIN"/>
</dbReference>
<proteinExistence type="predicted"/>
<evidence type="ECO:0000256" key="5">
    <source>
        <dbReference type="ARBA" id="ARBA00022771"/>
    </source>
</evidence>
<dbReference type="InterPro" id="IPR019787">
    <property type="entry name" value="Znf_PHD-finger"/>
</dbReference>
<feature type="region of interest" description="Disordered" evidence="16">
    <location>
        <begin position="2259"/>
        <end position="2329"/>
    </location>
</feature>
<evidence type="ECO:0000256" key="6">
    <source>
        <dbReference type="ARBA" id="ARBA00022833"/>
    </source>
</evidence>
<dbReference type="PANTHER" id="PTHR45975:SF2">
    <property type="entry name" value="NUCLEOSOME-REMODELING FACTOR SUBUNIT BPTF"/>
    <property type="match status" value="1"/>
</dbReference>
<dbReference type="InterPro" id="IPR038028">
    <property type="entry name" value="BPTF"/>
</dbReference>
<evidence type="ECO:0000256" key="12">
    <source>
        <dbReference type="ARBA" id="ARBA00023242"/>
    </source>
</evidence>
<dbReference type="Pfam" id="PF15613">
    <property type="entry name" value="WSD"/>
    <property type="match status" value="1"/>
</dbReference>
<dbReference type="SMART" id="SM00297">
    <property type="entry name" value="BROMO"/>
    <property type="match status" value="1"/>
</dbReference>
<dbReference type="InterPro" id="IPR013083">
    <property type="entry name" value="Znf_RING/FYVE/PHD"/>
</dbReference>
<dbReference type="InterPro" id="IPR019786">
    <property type="entry name" value="Zinc_finger_PHD-type_CS"/>
</dbReference>
<dbReference type="InterPro" id="IPR028942">
    <property type="entry name" value="WHIM1_dom"/>
</dbReference>
<feature type="domain" description="PHD-type" evidence="18">
    <location>
        <begin position="2392"/>
        <end position="2443"/>
    </location>
</feature>
<feature type="compositionally biased region" description="Polar residues" evidence="16">
    <location>
        <begin position="1415"/>
        <end position="1427"/>
    </location>
</feature>
<keyword evidence="3" id="KW-0479">Metal-binding</keyword>
<dbReference type="PROSITE" id="PS50827">
    <property type="entry name" value="DDT"/>
    <property type="match status" value="1"/>
</dbReference>
<dbReference type="GO" id="GO:0016589">
    <property type="term" value="C:NURF complex"/>
    <property type="evidence" value="ECO:0007669"/>
    <property type="project" value="InterPro"/>
</dbReference>
<keyword evidence="21" id="KW-1185">Reference proteome</keyword>
<dbReference type="GO" id="GO:0045892">
    <property type="term" value="P:negative regulation of DNA-templated transcription"/>
    <property type="evidence" value="ECO:0007669"/>
    <property type="project" value="UniProtKB-ARBA"/>
</dbReference>
<dbReference type="Pfam" id="PF15612">
    <property type="entry name" value="WHIM1"/>
    <property type="match status" value="1"/>
</dbReference>
<gene>
    <name evidence="20" type="ORF">CHIRRI_LOCUS8984</name>
</gene>
<evidence type="ECO:0000256" key="2">
    <source>
        <dbReference type="ARBA" id="ARBA00022553"/>
    </source>
</evidence>
<dbReference type="Proteomes" id="UP001153620">
    <property type="component" value="Chromosome 2"/>
</dbReference>
<keyword evidence="4" id="KW-0677">Repeat</keyword>
<accession>A0A9N9RVW5</accession>
<keyword evidence="10 13" id="KW-0103">Bromodomain</keyword>
<comment type="subcellular location">
    <subcellularLocation>
        <location evidence="1">Nucleus</location>
    </subcellularLocation>
</comment>
<dbReference type="FunFam" id="3.30.40.10:FF:000048">
    <property type="entry name" value="nucleosome-remodeling factor subunit BPTF isoform X1"/>
    <property type="match status" value="1"/>
</dbReference>
<keyword evidence="7" id="KW-0156">Chromatin regulator</keyword>
<dbReference type="PANTHER" id="PTHR45975">
    <property type="entry name" value="NUCLEOSOME-REMODELING FACTOR SUBUNIT BPTF"/>
    <property type="match status" value="1"/>
</dbReference>
<feature type="compositionally biased region" description="Basic and acidic residues" evidence="16">
    <location>
        <begin position="1428"/>
        <end position="1453"/>
    </location>
</feature>
<dbReference type="PROSITE" id="PS50016">
    <property type="entry name" value="ZF_PHD_2"/>
    <property type="match status" value="3"/>
</dbReference>
<dbReference type="Gene3D" id="3.30.40.10">
    <property type="entry name" value="Zinc/RING finger domain, C3HC4 (zinc finger)"/>
    <property type="match status" value="3"/>
</dbReference>
<feature type="compositionally biased region" description="Basic and acidic residues" evidence="16">
    <location>
        <begin position="52"/>
        <end position="64"/>
    </location>
</feature>
<evidence type="ECO:0000256" key="3">
    <source>
        <dbReference type="ARBA" id="ARBA00022723"/>
    </source>
</evidence>
<dbReference type="SMART" id="SM00249">
    <property type="entry name" value="PHD"/>
    <property type="match status" value="3"/>
</dbReference>
<dbReference type="InterPro" id="IPR018359">
    <property type="entry name" value="Bromodomain_CS"/>
</dbReference>
<feature type="coiled-coil region" evidence="15">
    <location>
        <begin position="2214"/>
        <end position="2241"/>
    </location>
</feature>
<keyword evidence="9 15" id="KW-0175">Coiled coil</keyword>
<feature type="compositionally biased region" description="Basic residues" evidence="16">
    <location>
        <begin position="1"/>
        <end position="11"/>
    </location>
</feature>
<evidence type="ECO:0000259" key="17">
    <source>
        <dbReference type="PROSITE" id="PS50014"/>
    </source>
</evidence>
<evidence type="ECO:0000313" key="21">
    <source>
        <dbReference type="Proteomes" id="UP001153620"/>
    </source>
</evidence>
<feature type="domain" description="PHD-type" evidence="18">
    <location>
        <begin position="2336"/>
        <end position="2387"/>
    </location>
</feature>
<evidence type="ECO:0000256" key="10">
    <source>
        <dbReference type="ARBA" id="ARBA00023117"/>
    </source>
</evidence>
<sequence>MTGRGKRRGRPPKTPAPNEKKYHLLKKPKYLQDSRLSTPSASRASTPQDSEESSRKSFSRDNTAKKRGRPPLKNKRGAGASSSYASRRSYNSPTYNKTDYHYGSDFGDSTTDKSDDEIAMSQSESQESFNNDSDSDFSLSSYSNVGPSQTRSVTPEPVWLKDDIEIPPLELPKSSDDLLVPKKYLLRSLGIYEVLRRYRNLVRLSPFRAEDFCAALISEEQSALLTEIHIALIKAILREEDSQQTHFGPLDQKDSINISLYLLDTVTWPEVLRIYVESDSSFSREVLDILSTKEYPYTPIDDRLTVLQFLADQFLTTTFVRDDMIQEGPIHYDDHCRVCHRLGNLLCCETCPAVYHLECVDPPLEDVPTEDWQCNICKSHCVSGVNDCISTKEKQGSLCRHEHFGFDRHARKYWFVCRRLFVETEDGSETWYYTTEAQFENLFNKLDPNELEKQLCKEIQEYKDEIVKQMQLTESLTNENKGSKKSYLEIENERISKESNKTDLENGTADGAVEINEQAVDIEQNLEATEIDKNDQTHLTRSRTNQISNGTFYFKLGMENSHKEYTNQYTINPLALNKPQKNEERDKKRHLSHKFSLTDASNFKWNGLLNGTEHSLLTVFKQTLLSFESSICASFMHCNWPKLRKLWLNAIGSATTAQDFQKILIVLQTSFKNVIYANVWHEQLGHIHLYRITSTEREERKKIEKREKREESEEERNRLAYNYVKYSLGLRHQVWKQKGEEYRIHGQYGWLWSSRSRRRQYWNEMQTNRIHSVNVLIKQDEKQKIMTLKRQAFDHLNFALDYASNKNLDSENNEEETENDPLKIKKENFEAIKSIVLDNVTDKSSYEQIDVSEALKTKTRIVYPKIGKKSTLDDLLERREKLRDMELKIKDSSENNSDNIPENIIPVPDNIARKKSSGNTICILKMIQDITDNKTRLNQRSKNIDIIEKCMKIHALQTELKKIQGMQKIHRCFSEQCRNSKDISIVLKLPGSSTKCFSSLCLKESLLKDEISSLIQQLKDKFLGVGKKGILHQKLAEAKNNDLLDILNKYHLGDFMTDEYFQYDIKKCLDDIATSFHECIDYDPNLMLSYCTKSEVKMENDESPEPQIIKDENNVEMKPPKVEPNEHVKQPNRRFLALPKVRKEVEIPKELDADGKERIFSASSTAGKIYLKKAEKIPATPTLVNNTEIGGVISKYPAISTFTTVKNSKNILILPRYELIKVARRAGKYYSNILNHQAKNNNSVWPYPCSRPFFRTCWIYRTFCVNSFSALGLQLRILWTCLRWDDMQTKPLTMDGKNQVTSETEIVTTELLKHRNIGLFMEITQYFRRRVVIPLELPKTIREVTSIRSGLRKRKRAESPQQTDPQVNEEWIDEDKLELWEIKQYGERQERINIIPTTRTTTGKLPLPRQLDLPDSTSPRPNRASSTEIKEKMEQQLKQQREAHNKKRAEEQKSQPQYKTFIRKILVRNADGTTKIISETVTQPINQPAPTVTPQVNTPSKPDQPQKIQVMRTADGKMSVRGLQPNQKLVQTSDGKYLILPSNSNVVGGKVTQTIQARPIATSTPTSSPVQQPPQKVLIRSVPSKTIISSNNVVKIAPETKEIVSTTPTISTSTATITQQSPSVQKIITSTGQIITQQVQGNVISSANLQQLLQQRPGQKILIQQTPTGVQKLLVASPSQTQMQSTGEKRIIIQNAAGQQQQIILQPNQNSVPQQQQLVTIGGQKLILQSSAQPSQVQQIKTITSPVQQNIQFQIQDNSSQQQQGQQQIVTVQTNGNNIAQQLVQGKIQVMNLNGQQVLVKNVGSNQVVVGQVKTSTSQAQLTPVKQTIVAASPNQQVVKTVQMQSIVNTNEATSSTAVTSSTSNEHAALLANHPPGTIIKCVTASVMQTPNGPRIVLQGLQGTEFSQQQSLIVQQQVKQQLMKAQESSGKSGASIGPTKIYLAITPQATSSQPPPLTPVQNQNNDESVAANETVGADAEKGDADEKSDQFIVTQEYIQDTIKNALRQGNLNPEIEEKLLTLQRYQEKQAKGEPFDPTSFTTTYPTRGTGRVKTNVAYDSPQDSDDSESFSDNSESPKGSARRRGGNLEDDDDEWVLDAPRKYIKKADRERLERSIKKEPVDVNKKIVQEKETKIIVKTSDSGQIRKNIIFCNRMDSDNVQNNFSLSSGNDGSETEKSPEKALIASKLKMKAASQKVGVTDDQFRHHKLQAQLVKHKENLKKIILKKRDNLEKELQTEIQKELSTEMATHIKNICAKQENITESKKEPSKYMKKKMERLAQEAQQQKSLSESMESSAETEKTKQNPNRPKKHTKSATTSLNSSTERDRKDKKKGQKLYCVCRTPYDKSRFYIGCDLCNNWFHGECVGITEDQSKNMTDFTCQECERAKDTQELFCLCRTPYDQSQFYICCDKCQDWFHGKCVGILPSEADFIDEYVCPKCQKNDSINFANTKSLGEGEFEGLRLFLKEIQSHKSAWPFLDPVDASEVPDYYDVVKEPMDIKQIEMKILQREYRCLTDFIKDMTKIFDNCRYYNHRDSTFCKCAEDLEAFFVQKLNTFREELGKS</sequence>
<dbReference type="CDD" id="cd15559">
    <property type="entry name" value="PHD1_BPTF"/>
    <property type="match status" value="1"/>
</dbReference>
<keyword evidence="6" id="KW-0862">Zinc</keyword>
<evidence type="ECO:0000256" key="11">
    <source>
        <dbReference type="ARBA" id="ARBA00023163"/>
    </source>
</evidence>
<evidence type="ECO:0000313" key="20">
    <source>
        <dbReference type="EMBL" id="CAG9806119.1"/>
    </source>
</evidence>
<keyword evidence="2" id="KW-0597">Phosphoprotein</keyword>
<dbReference type="GO" id="GO:0008270">
    <property type="term" value="F:zinc ion binding"/>
    <property type="evidence" value="ECO:0007669"/>
    <property type="project" value="UniProtKB-KW"/>
</dbReference>
<dbReference type="Pfam" id="PF00439">
    <property type="entry name" value="Bromodomain"/>
    <property type="match status" value="1"/>
</dbReference>
<dbReference type="CDD" id="cd15560">
    <property type="entry name" value="PHD2_3_BPTF"/>
    <property type="match status" value="2"/>
</dbReference>
<feature type="domain" description="Bromo" evidence="17">
    <location>
        <begin position="2470"/>
        <end position="2540"/>
    </location>
</feature>
<dbReference type="PROSITE" id="PS01359">
    <property type="entry name" value="ZF_PHD_1"/>
    <property type="match status" value="1"/>
</dbReference>
<keyword evidence="12" id="KW-0539">Nucleus</keyword>
<feature type="region of interest" description="Disordered" evidence="16">
    <location>
        <begin position="1348"/>
        <end position="1369"/>
    </location>
</feature>
<dbReference type="PROSITE" id="PS50014">
    <property type="entry name" value="BROMODOMAIN_2"/>
    <property type="match status" value="1"/>
</dbReference>
<evidence type="ECO:0000256" key="7">
    <source>
        <dbReference type="ARBA" id="ARBA00022853"/>
    </source>
</evidence>
<reference evidence="20" key="1">
    <citation type="submission" date="2022-01" db="EMBL/GenBank/DDBJ databases">
        <authorList>
            <person name="King R."/>
        </authorList>
    </citation>
    <scope>NUCLEOTIDE SEQUENCE</scope>
</reference>
<dbReference type="InterPro" id="IPR011011">
    <property type="entry name" value="Znf_FYVE_PHD"/>
</dbReference>
<evidence type="ECO:0000256" key="14">
    <source>
        <dbReference type="PROSITE-ProRule" id="PRU00146"/>
    </source>
</evidence>
<evidence type="ECO:0000259" key="18">
    <source>
        <dbReference type="PROSITE" id="PS50016"/>
    </source>
</evidence>
<dbReference type="EMBL" id="OU895878">
    <property type="protein sequence ID" value="CAG9806119.1"/>
    <property type="molecule type" value="Genomic_DNA"/>
</dbReference>
<protein>
    <recommendedName>
        <fullName evidence="22">Nucleosome-remodeling factor subunit NURF301</fullName>
    </recommendedName>
</protein>
<dbReference type="SUPFAM" id="SSF57903">
    <property type="entry name" value="FYVE/PHD zinc finger"/>
    <property type="match status" value="3"/>
</dbReference>
<keyword evidence="11" id="KW-0804">Transcription</keyword>
<feature type="compositionally biased region" description="Polar residues" evidence="16">
    <location>
        <begin position="34"/>
        <end position="48"/>
    </location>
</feature>
<feature type="compositionally biased region" description="Basic residues" evidence="16">
    <location>
        <begin position="65"/>
        <end position="76"/>
    </location>
</feature>
<dbReference type="PROSITE" id="PS00633">
    <property type="entry name" value="BROMODOMAIN_1"/>
    <property type="match status" value="1"/>
</dbReference>
<evidence type="ECO:0000256" key="4">
    <source>
        <dbReference type="ARBA" id="ARBA00022737"/>
    </source>
</evidence>
<name>A0A9N9RVW5_9DIPT</name>
<keyword evidence="8" id="KW-0805">Transcription regulation</keyword>
<dbReference type="InterPro" id="IPR028941">
    <property type="entry name" value="WHIM2_dom"/>
</dbReference>
<dbReference type="SMART" id="SM00571">
    <property type="entry name" value="DDT"/>
    <property type="match status" value="1"/>
</dbReference>
<feature type="compositionally biased region" description="Basic and acidic residues" evidence="16">
    <location>
        <begin position="2260"/>
        <end position="2270"/>
    </location>
</feature>
<keyword evidence="5 14" id="KW-0863">Zinc-finger</keyword>
<evidence type="ECO:0000256" key="9">
    <source>
        <dbReference type="ARBA" id="ARBA00023054"/>
    </source>
</evidence>
<evidence type="ECO:0000256" key="1">
    <source>
        <dbReference type="ARBA" id="ARBA00004123"/>
    </source>
</evidence>
<evidence type="ECO:0008006" key="22">
    <source>
        <dbReference type="Google" id="ProtNLM"/>
    </source>
</evidence>
<feature type="region of interest" description="Disordered" evidence="16">
    <location>
        <begin position="1"/>
        <end position="156"/>
    </location>
</feature>
<evidence type="ECO:0000256" key="13">
    <source>
        <dbReference type="PROSITE-ProRule" id="PRU00035"/>
    </source>
</evidence>
<feature type="region of interest" description="Disordered" evidence="16">
    <location>
        <begin position="2028"/>
        <end position="2093"/>
    </location>
</feature>
<feature type="compositionally biased region" description="Low complexity" evidence="16">
    <location>
        <begin position="121"/>
        <end position="144"/>
    </location>
</feature>
<evidence type="ECO:0000256" key="8">
    <source>
        <dbReference type="ARBA" id="ARBA00023015"/>
    </source>
</evidence>
<reference evidence="20" key="2">
    <citation type="submission" date="2022-10" db="EMBL/GenBank/DDBJ databases">
        <authorList>
            <consortium name="ENA_rothamsted_submissions"/>
            <consortium name="culmorum"/>
            <person name="King R."/>
        </authorList>
    </citation>
    <scope>NUCLEOTIDE SEQUENCE</scope>
</reference>
<dbReference type="InterPro" id="IPR001487">
    <property type="entry name" value="Bromodomain"/>
</dbReference>
<feature type="compositionally biased region" description="Low complexity" evidence="16">
    <location>
        <begin position="77"/>
        <end position="90"/>
    </location>
</feature>
<dbReference type="InterPro" id="IPR001965">
    <property type="entry name" value="Znf_PHD"/>
</dbReference>
<dbReference type="GO" id="GO:0006338">
    <property type="term" value="P:chromatin remodeling"/>
    <property type="evidence" value="ECO:0007669"/>
    <property type="project" value="UniProtKB-ARBA"/>
</dbReference>
<feature type="domain" description="DDT" evidence="19">
    <location>
        <begin position="182"/>
        <end position="242"/>
    </location>
</feature>
<feature type="domain" description="PHD-type" evidence="18">
    <location>
        <begin position="333"/>
        <end position="380"/>
    </location>
</feature>
<dbReference type="OrthoDB" id="784962at2759"/>
<organism evidence="20 21">
    <name type="scientific">Chironomus riparius</name>
    <dbReference type="NCBI Taxonomy" id="315576"/>
    <lineage>
        <taxon>Eukaryota</taxon>
        <taxon>Metazoa</taxon>
        <taxon>Ecdysozoa</taxon>
        <taxon>Arthropoda</taxon>
        <taxon>Hexapoda</taxon>
        <taxon>Insecta</taxon>
        <taxon>Pterygota</taxon>
        <taxon>Neoptera</taxon>
        <taxon>Endopterygota</taxon>
        <taxon>Diptera</taxon>
        <taxon>Nematocera</taxon>
        <taxon>Chironomoidea</taxon>
        <taxon>Chironomidae</taxon>
        <taxon>Chironominae</taxon>
        <taxon>Chironomus</taxon>
    </lineage>
</organism>
<evidence type="ECO:0000256" key="16">
    <source>
        <dbReference type="SAM" id="MobiDB-lite"/>
    </source>
</evidence>
<evidence type="ECO:0000256" key="15">
    <source>
        <dbReference type="SAM" id="Coils"/>
    </source>
</evidence>
<dbReference type="InterPro" id="IPR018501">
    <property type="entry name" value="DDT_dom"/>
</dbReference>
<dbReference type="Pfam" id="PF02791">
    <property type="entry name" value="DDT"/>
    <property type="match status" value="1"/>
</dbReference>
<evidence type="ECO:0000259" key="19">
    <source>
        <dbReference type="PROSITE" id="PS50827"/>
    </source>
</evidence>
<dbReference type="CDD" id="cd05509">
    <property type="entry name" value="Bromo_gcn5_like"/>
    <property type="match status" value="1"/>
</dbReference>
<feature type="region of interest" description="Disordered" evidence="16">
    <location>
        <begin position="1393"/>
        <end position="1456"/>
    </location>
</feature>
<dbReference type="Pfam" id="PF00628">
    <property type="entry name" value="PHD"/>
    <property type="match status" value="3"/>
</dbReference>
<dbReference type="FunFam" id="3.30.40.10:FF:000036">
    <property type="entry name" value="nucleosome-remodeling factor subunit BPTF isoform X1"/>
    <property type="match status" value="1"/>
</dbReference>